<proteinExistence type="predicted"/>
<accession>A0AAC9HFU6</accession>
<reference evidence="1 3" key="1">
    <citation type="submission" date="2016-08" db="EMBL/GenBank/DDBJ databases">
        <title>Moorella thermoacetica DSM 103132.</title>
        <authorList>
            <person name="Jendresen C.B."/>
            <person name="Redl S.M."/>
            <person name="Jensen T.O."/>
            <person name="Nielsen A.T."/>
        </authorList>
    </citation>
    <scope>NUCLEOTIDE SEQUENCE [LARGE SCALE GENOMIC DNA]</scope>
    <source>
        <strain evidence="1 3">DSM 103132</strain>
    </source>
</reference>
<evidence type="ECO:0000313" key="3">
    <source>
        <dbReference type="Proteomes" id="UP000094598"/>
    </source>
</evidence>
<sequence length="138" mass="15511">MGIYEAVKKVNEGGGLEFTKNREKGEFDTLLNRPVTIENIAILDSRFYEGKENAVFTIEGDAAHFYRTGGETVVAQLKDLQEGLDEDGLDWDVLTLTFQQIRSKQGRRYYVVKAQLKPEIEAQLAERANAAAEENIAL</sequence>
<dbReference type="RefSeq" id="WP_069588158.1">
    <property type="nucleotide sequence ID" value="NZ_CP017019.1"/>
</dbReference>
<dbReference type="Proteomes" id="UP000322283">
    <property type="component" value="Unassembled WGS sequence"/>
</dbReference>
<organism evidence="1 3">
    <name type="scientific">Neomoorella thermoacetica</name>
    <name type="common">Clostridium thermoaceticum</name>
    <dbReference type="NCBI Taxonomy" id="1525"/>
    <lineage>
        <taxon>Bacteria</taxon>
        <taxon>Bacillati</taxon>
        <taxon>Bacillota</taxon>
        <taxon>Clostridia</taxon>
        <taxon>Neomoorellales</taxon>
        <taxon>Neomoorellaceae</taxon>
        <taxon>Neomoorella</taxon>
    </lineage>
</organism>
<dbReference type="AlphaFoldDB" id="A0AAC9HFU6"/>
<name>A0AAC9HFU6_NEOTH</name>
<reference evidence="2 4" key="2">
    <citation type="submission" date="2019-05" db="EMBL/GenBank/DDBJ databases">
        <title>Genome sequence of Moorella thermoacetica ATCC 33924.</title>
        <authorList>
            <person name="Poehlein A."/>
            <person name="Bengelsdorf F.R."/>
            <person name="Duerre P."/>
            <person name="Daniel R."/>
        </authorList>
    </citation>
    <scope>NUCLEOTIDE SEQUENCE [LARGE SCALE GENOMIC DNA]</scope>
    <source>
        <strain evidence="2 4">ATCC 33924</strain>
    </source>
</reference>
<gene>
    <name evidence="1" type="ORF">Maut_00531</name>
    <name evidence="2" type="ORF">MTAT_27980</name>
</gene>
<dbReference type="Proteomes" id="UP000094598">
    <property type="component" value="Chromosome"/>
</dbReference>
<keyword evidence="4" id="KW-1185">Reference proteome</keyword>
<evidence type="ECO:0000313" key="2">
    <source>
        <dbReference type="EMBL" id="TYL07934.1"/>
    </source>
</evidence>
<protein>
    <submittedName>
        <fullName evidence="1">Uncharacterized protein</fullName>
    </submittedName>
</protein>
<dbReference type="EMBL" id="CP017019">
    <property type="protein sequence ID" value="AOQ23000.1"/>
    <property type="molecule type" value="Genomic_DNA"/>
</dbReference>
<evidence type="ECO:0000313" key="1">
    <source>
        <dbReference type="EMBL" id="AOQ23000.1"/>
    </source>
</evidence>
<evidence type="ECO:0000313" key="4">
    <source>
        <dbReference type="Proteomes" id="UP000322283"/>
    </source>
</evidence>
<dbReference type="EMBL" id="VCDX01000016">
    <property type="protein sequence ID" value="TYL07934.1"/>
    <property type="molecule type" value="Genomic_DNA"/>
</dbReference>